<dbReference type="eggNOG" id="COG2114">
    <property type="taxonomic scope" value="Bacteria"/>
</dbReference>
<dbReference type="InterPro" id="IPR027417">
    <property type="entry name" value="P-loop_NTPase"/>
</dbReference>
<dbReference type="InterPro" id="IPR001054">
    <property type="entry name" value="A/G_cyclase"/>
</dbReference>
<dbReference type="GO" id="GO:0005524">
    <property type="term" value="F:ATP binding"/>
    <property type="evidence" value="ECO:0007669"/>
    <property type="project" value="UniProtKB-KW"/>
</dbReference>
<dbReference type="GO" id="GO:0035556">
    <property type="term" value="P:intracellular signal transduction"/>
    <property type="evidence" value="ECO:0007669"/>
    <property type="project" value="InterPro"/>
</dbReference>
<name>A0A1I7D016_9RHOB</name>
<gene>
    <name evidence="4" type="ORF">SAMN05216236_12139</name>
</gene>
<accession>A0A1I7D016</accession>
<evidence type="ECO:0000313" key="5">
    <source>
        <dbReference type="Proteomes" id="UP000182466"/>
    </source>
</evidence>
<dbReference type="Gene3D" id="3.30.70.1230">
    <property type="entry name" value="Nucleotide cyclase"/>
    <property type="match status" value="1"/>
</dbReference>
<protein>
    <submittedName>
        <fullName evidence="4">Adenylate and Guanylate cyclase catalytic domain-containing protein</fullName>
    </submittedName>
</protein>
<dbReference type="CDD" id="cd07302">
    <property type="entry name" value="CHD"/>
    <property type="match status" value="1"/>
</dbReference>
<dbReference type="OrthoDB" id="341967at2"/>
<feature type="domain" description="Guanylate cyclase" evidence="3">
    <location>
        <begin position="22"/>
        <end position="153"/>
    </location>
</feature>
<dbReference type="Proteomes" id="UP000182466">
    <property type="component" value="Unassembled WGS sequence"/>
</dbReference>
<evidence type="ECO:0000313" key="4">
    <source>
        <dbReference type="EMBL" id="SFU04926.1"/>
    </source>
</evidence>
<dbReference type="GO" id="GO:0005737">
    <property type="term" value="C:cytoplasm"/>
    <property type="evidence" value="ECO:0007669"/>
    <property type="project" value="TreeGrafter"/>
</dbReference>
<dbReference type="Pfam" id="PF13191">
    <property type="entry name" value="AAA_16"/>
    <property type="match status" value="1"/>
</dbReference>
<dbReference type="eggNOG" id="COG3899">
    <property type="taxonomic scope" value="Bacteria"/>
</dbReference>
<dbReference type="PANTHER" id="PTHR16305">
    <property type="entry name" value="TESTICULAR SOLUBLE ADENYLYL CYCLASE"/>
    <property type="match status" value="1"/>
</dbReference>
<proteinExistence type="predicted"/>
<dbReference type="SUPFAM" id="SSF52540">
    <property type="entry name" value="P-loop containing nucleoside triphosphate hydrolases"/>
    <property type="match status" value="1"/>
</dbReference>
<evidence type="ECO:0000256" key="2">
    <source>
        <dbReference type="ARBA" id="ARBA00022840"/>
    </source>
</evidence>
<organism evidence="4 5">
    <name type="scientific">Sedimentitalea nanhaiensis</name>
    <dbReference type="NCBI Taxonomy" id="999627"/>
    <lineage>
        <taxon>Bacteria</taxon>
        <taxon>Pseudomonadati</taxon>
        <taxon>Pseudomonadota</taxon>
        <taxon>Alphaproteobacteria</taxon>
        <taxon>Rhodobacterales</taxon>
        <taxon>Paracoccaceae</taxon>
        <taxon>Sedimentitalea</taxon>
    </lineage>
</organism>
<keyword evidence="5" id="KW-1185">Reference proteome</keyword>
<dbReference type="AlphaFoldDB" id="A0A1I7D016"/>
<sequence>MDEATTLATSRPTRLGERRQVSVLSTDMVGYTAIIERLGEEGALAFTRMIYERLSDAVHRHGGVVRGFAGDSIMAVFGIPEVQEDAAIRACRAALSIQAAFGPSAGDIETKFGVRPCVRVGVSSGVAVMAPVEGEGGQLTAVGNTVNLAARIQKQAQPGGCLVCDATRRLVEWLVELNFGGEHEIRGMAKRQKVWQLLSVREGAKRFDASVAQGLSEYVGRSAELAELSDALDRARTQLCAMDIVAEPGLGKTRLVFEFLRQGKSQDAVVLTGHCSANGQRVPFFPFLEVVRSSFLIRDEDEPREIARKLESGLRRSNLKTTENVGLLLNFLGIQPPAGAFDGLDGVLIGLRTRDLLRALLRARCATSLIVVLIEDIHWIDHASEEMLSKLIESGGQPNLLIIHTRRPEYVPDWRDKSGVIPLALGPLAAPDIGYLIQTRLGIDHLPEALILQVTERAAGNPLFGEEILSFLLEQGALRIDAGKVEFDAELGKSALPPNMQSLLAARIDRLEPEDRAVLQAAAAIGRRFDPGLLSSVSGKADETGAALRRLQVQDIVYREAKSSDYIFKHVLLRDTVYQSLLSDRRTELHLAIAKALEKRNDQRLAEAAETLAYHYGLTDRTDLAFTYSALAGVKSLGVFSLGEANRYFASAFALYQHDPACTTQDEFAAFLASYALCLNISLRVKTMLDLAIKVGPILEGVGDSHHRVLFLHHHSACLVWNGRYRDALEVQSELSAMAERLGDPRSMAYALVTELSVSCYCGRLSSEAFTAKRQKAETVLAGLDDAYLHNFFLAHVGWNAVSRGQVAEANQAADNMIVVGVSMNDPRSLGYGTAMKALIAMVSDDHETALEMAEQALSLSRVQFEITIASAARCATLVPLDKPGALDEVKQYVDSCEERGWALFCSTPDTMVGVGLAVSGKIDDGLRHIEMAIARREQEGYQTAADWYRLFLCEVYLEILSGKGGASLGVLLRNIRSLSGVFMFGAKRIFSLVEQVRSNPQFDRDGHHIGRTEMILGLLYKIKKKNVLARRHLTEALRIVKPSGPSPMLTRIEEALAELDRARR</sequence>
<dbReference type="STRING" id="999627.SAMN05216236_12139"/>
<dbReference type="EMBL" id="FPAW01000021">
    <property type="protein sequence ID" value="SFU04926.1"/>
    <property type="molecule type" value="Genomic_DNA"/>
</dbReference>
<dbReference type="InterPro" id="IPR029787">
    <property type="entry name" value="Nucleotide_cyclase"/>
</dbReference>
<dbReference type="PROSITE" id="PS50125">
    <property type="entry name" value="GUANYLATE_CYCLASE_2"/>
    <property type="match status" value="1"/>
</dbReference>
<keyword evidence="1" id="KW-0547">Nucleotide-binding</keyword>
<evidence type="ECO:0000256" key="1">
    <source>
        <dbReference type="ARBA" id="ARBA00022741"/>
    </source>
</evidence>
<evidence type="ECO:0000259" key="3">
    <source>
        <dbReference type="PROSITE" id="PS50125"/>
    </source>
</evidence>
<dbReference type="GO" id="GO:0004016">
    <property type="term" value="F:adenylate cyclase activity"/>
    <property type="evidence" value="ECO:0007669"/>
    <property type="project" value="TreeGrafter"/>
</dbReference>
<dbReference type="InterPro" id="IPR041664">
    <property type="entry name" value="AAA_16"/>
</dbReference>
<dbReference type="GO" id="GO:0009190">
    <property type="term" value="P:cyclic nucleotide biosynthetic process"/>
    <property type="evidence" value="ECO:0007669"/>
    <property type="project" value="InterPro"/>
</dbReference>
<dbReference type="PANTHER" id="PTHR16305:SF28">
    <property type="entry name" value="GUANYLATE CYCLASE DOMAIN-CONTAINING PROTEIN"/>
    <property type="match status" value="1"/>
</dbReference>
<dbReference type="Pfam" id="PF00211">
    <property type="entry name" value="Guanylate_cyc"/>
    <property type="match status" value="1"/>
</dbReference>
<dbReference type="SMART" id="SM00044">
    <property type="entry name" value="CYCc"/>
    <property type="match status" value="1"/>
</dbReference>
<reference evidence="4 5" key="1">
    <citation type="submission" date="2016-10" db="EMBL/GenBank/DDBJ databases">
        <authorList>
            <person name="de Groot N.N."/>
        </authorList>
    </citation>
    <scope>NUCLEOTIDE SEQUENCE [LARGE SCALE GENOMIC DNA]</scope>
    <source>
        <strain evidence="4 5">CGMCC 1.10959</strain>
    </source>
</reference>
<dbReference type="SUPFAM" id="SSF55073">
    <property type="entry name" value="Nucleotide cyclase"/>
    <property type="match status" value="1"/>
</dbReference>
<dbReference type="RefSeq" id="WP_027261222.1">
    <property type="nucleotide sequence ID" value="NZ_FPAW01000021.1"/>
</dbReference>
<keyword evidence="2" id="KW-0067">ATP-binding</keyword>